<gene>
    <name evidence="1" type="ORF">PYW08_014125</name>
</gene>
<organism evidence="1 2">
    <name type="scientific">Mythimna loreyi</name>
    <dbReference type="NCBI Taxonomy" id="667449"/>
    <lineage>
        <taxon>Eukaryota</taxon>
        <taxon>Metazoa</taxon>
        <taxon>Ecdysozoa</taxon>
        <taxon>Arthropoda</taxon>
        <taxon>Hexapoda</taxon>
        <taxon>Insecta</taxon>
        <taxon>Pterygota</taxon>
        <taxon>Neoptera</taxon>
        <taxon>Endopterygota</taxon>
        <taxon>Lepidoptera</taxon>
        <taxon>Glossata</taxon>
        <taxon>Ditrysia</taxon>
        <taxon>Noctuoidea</taxon>
        <taxon>Noctuidae</taxon>
        <taxon>Noctuinae</taxon>
        <taxon>Hadenini</taxon>
        <taxon>Mythimna</taxon>
    </lineage>
</organism>
<name>A0ACC2R764_9NEOP</name>
<accession>A0ACC2R764</accession>
<proteinExistence type="predicted"/>
<keyword evidence="2" id="KW-1185">Reference proteome</keyword>
<sequence>MFRNDVFDMQYRAIGEKMWTILALVFCAVYPAQTVVLHQETGVIHIHKKFSGPPPAESPLQPDDEEATKRAEAFIKELLPTLDTRIPKSVNSIILQELNAVFTLALYNFVVKGFRSATLDNLVIRMSDSRVDFNATIPFLSAGGTVFWNGIIDENNFAIVSNVSTFSDEIKIGGIIDIQKLQLPTQLNVLQITDADITIDIDDIMIEFKIVEELVLFKNTLVQFMNKPMDDIMKSVFRAAVRLANEHLAKVPAETIINYLVPPKTSTSNPLRRQSPNLRMRYPYQHGYN</sequence>
<evidence type="ECO:0000313" key="1">
    <source>
        <dbReference type="EMBL" id="KAJ8734875.1"/>
    </source>
</evidence>
<reference evidence="1" key="1">
    <citation type="submission" date="2023-03" db="EMBL/GenBank/DDBJ databases">
        <title>Chromosome-level genomes of two armyworms, Mythimna separata and Mythimna loreyi, provide insights into the biosynthesis and reception of sex pheromones.</title>
        <authorList>
            <person name="Zhao H."/>
        </authorList>
    </citation>
    <scope>NUCLEOTIDE SEQUENCE</scope>
    <source>
        <strain evidence="1">BeijingLab</strain>
    </source>
</reference>
<comment type="caution">
    <text evidence="1">The sequence shown here is derived from an EMBL/GenBank/DDBJ whole genome shotgun (WGS) entry which is preliminary data.</text>
</comment>
<protein>
    <submittedName>
        <fullName evidence="1">Uncharacterized protein</fullName>
    </submittedName>
</protein>
<evidence type="ECO:0000313" key="2">
    <source>
        <dbReference type="Proteomes" id="UP001231649"/>
    </source>
</evidence>
<dbReference type="EMBL" id="CM056781">
    <property type="protein sequence ID" value="KAJ8734875.1"/>
    <property type="molecule type" value="Genomic_DNA"/>
</dbReference>
<dbReference type="Proteomes" id="UP001231649">
    <property type="component" value="Chromosome 5"/>
</dbReference>